<dbReference type="InterPro" id="IPR051198">
    <property type="entry name" value="BchE-like"/>
</dbReference>
<dbReference type="SFLD" id="SFLDS00029">
    <property type="entry name" value="Radical_SAM"/>
    <property type="match status" value="1"/>
</dbReference>
<dbReference type="GO" id="GO:0046872">
    <property type="term" value="F:metal ion binding"/>
    <property type="evidence" value="ECO:0007669"/>
    <property type="project" value="UniProtKB-KW"/>
</dbReference>
<dbReference type="InterPro" id="IPR006158">
    <property type="entry name" value="Cobalamin-bd"/>
</dbReference>
<dbReference type="SUPFAM" id="SSF102114">
    <property type="entry name" value="Radical SAM enzymes"/>
    <property type="match status" value="1"/>
</dbReference>
<evidence type="ECO:0000256" key="7">
    <source>
        <dbReference type="ARBA" id="ARBA00023014"/>
    </source>
</evidence>
<evidence type="ECO:0000256" key="2">
    <source>
        <dbReference type="ARBA" id="ARBA00022603"/>
    </source>
</evidence>
<dbReference type="SUPFAM" id="SSF52242">
    <property type="entry name" value="Cobalamin (vitamin B12)-binding domain"/>
    <property type="match status" value="1"/>
</dbReference>
<sequence length="494" mass="56690">MLIAPPLNFRRSFKELYEEYTCDGSLPPMGLMYLTAVLRNKGFQVKLFDLTAIPTTPESFRKLVEDYNPDIVGFSIIADAVNTSMILAGVVKKVNPNCLVIGGGISPTFLYHEILSNCPYFDIIVRGEGEYALLEIVELADKNMLWSNINNLKGVAYRANGVVKINEGVNIIKKLDELPIPDRSALTFNYTYQFGQLELSSKKFTTILTSRGCPFQCRFCACSAFTQSTYRARSPEKVLDEFEYIYSEGYRQVLITDDHFFLTPKRTISILKGLRERHIDMDIICESRVDFARSEVLKEAYKSGVKTIFYGMESGSQKILDYYQKKITVSQIYEAVEKTRNAGINMIVGSFMFGAPGETWEDMLLTVKLILSLDLDVPILNIVDVLPGTDLWFEAEKRGILPADAWRKTVNAARIFPETVPVERIKFLIDKTYSLFIKRGHYIGRQLVRTFSDDWRRGLVYRNLRRLGLSRIAKVFKEYTSSRRMYKYQFKNQV</sequence>
<dbReference type="GO" id="GO:0003824">
    <property type="term" value="F:catalytic activity"/>
    <property type="evidence" value="ECO:0007669"/>
    <property type="project" value="InterPro"/>
</dbReference>
<dbReference type="InterPro" id="IPR034466">
    <property type="entry name" value="Methyltransferase_Class_B"/>
</dbReference>
<dbReference type="PROSITE" id="PS51918">
    <property type="entry name" value="RADICAL_SAM"/>
    <property type="match status" value="1"/>
</dbReference>
<dbReference type="InterPro" id="IPR058240">
    <property type="entry name" value="rSAM_sf"/>
</dbReference>
<dbReference type="EMBL" id="CP091871">
    <property type="protein sequence ID" value="WEU41104.1"/>
    <property type="molecule type" value="Genomic_DNA"/>
</dbReference>
<dbReference type="Gene3D" id="3.80.30.20">
    <property type="entry name" value="tm_1862 like domain"/>
    <property type="match status" value="1"/>
</dbReference>
<dbReference type="InterPro" id="IPR036724">
    <property type="entry name" value="Cobalamin-bd_sf"/>
</dbReference>
<evidence type="ECO:0000256" key="3">
    <source>
        <dbReference type="ARBA" id="ARBA00022679"/>
    </source>
</evidence>
<evidence type="ECO:0000256" key="5">
    <source>
        <dbReference type="ARBA" id="ARBA00022723"/>
    </source>
</evidence>
<proteinExistence type="predicted"/>
<organism evidence="10 11">
    <name type="scientific">Odinarchaeota yellowstonii (strain LCB_4)</name>
    <dbReference type="NCBI Taxonomy" id="1841599"/>
    <lineage>
        <taxon>Archaea</taxon>
        <taxon>Promethearchaeati</taxon>
        <taxon>Candidatus Odinarchaeota</taxon>
        <taxon>Candidatus Odinarchaeia</taxon>
        <taxon>Candidatus Odinarchaeales</taxon>
        <taxon>Candidatus Odinarchaeaceae</taxon>
        <taxon>Candidatus Odinarchaeum</taxon>
    </lineage>
</organism>
<dbReference type="Pfam" id="PF02310">
    <property type="entry name" value="B12-binding"/>
    <property type="match status" value="1"/>
</dbReference>
<keyword evidence="6" id="KW-0408">Iron</keyword>
<dbReference type="InterPro" id="IPR023404">
    <property type="entry name" value="rSAM_horseshoe"/>
</dbReference>
<protein>
    <submittedName>
        <fullName evidence="10">B12-binding domain-containing radical SAM protein</fullName>
    </submittedName>
</protein>
<evidence type="ECO:0000259" key="9">
    <source>
        <dbReference type="PROSITE" id="PS51918"/>
    </source>
</evidence>
<comment type="cofactor">
    <cofactor evidence="1">
        <name>[4Fe-4S] cluster</name>
        <dbReference type="ChEBI" id="CHEBI:49883"/>
    </cofactor>
</comment>
<reference evidence="10" key="2">
    <citation type="journal article" date="2022" name="Nat. Microbiol.">
        <title>A closed Candidatus Odinarchaeum chromosome exposes Asgard archaeal viruses.</title>
        <authorList>
            <person name="Tamarit D."/>
            <person name="Caceres E.F."/>
            <person name="Krupovic M."/>
            <person name="Nijland R."/>
            <person name="Eme L."/>
            <person name="Robinson N.P."/>
            <person name="Ettema T.J.G."/>
        </authorList>
    </citation>
    <scope>NUCLEOTIDE SEQUENCE</scope>
    <source>
        <strain evidence="10">LCB_4</strain>
    </source>
</reference>
<keyword evidence="5" id="KW-0479">Metal-binding</keyword>
<evidence type="ECO:0000313" key="11">
    <source>
        <dbReference type="Proteomes" id="UP000186851"/>
    </source>
</evidence>
<dbReference type="SFLD" id="SFLDG01123">
    <property type="entry name" value="methyltransferase_(Class_B)"/>
    <property type="match status" value="1"/>
</dbReference>
<dbReference type="AlphaFoldDB" id="A0AAF0D3X1"/>
<dbReference type="InterPro" id="IPR006638">
    <property type="entry name" value="Elp3/MiaA/NifB-like_rSAM"/>
</dbReference>
<dbReference type="Proteomes" id="UP000186851">
    <property type="component" value="Chromosome"/>
</dbReference>
<evidence type="ECO:0000259" key="8">
    <source>
        <dbReference type="PROSITE" id="PS51332"/>
    </source>
</evidence>
<reference evidence="10" key="1">
    <citation type="journal article" date="2017" name="Nature">
        <title>Asgard archaea illuminate the origin of eukaryotic cellular complexity.</title>
        <authorList>
            <person name="Zaremba-Niedzwiedzka K."/>
            <person name="Caceres E.F."/>
            <person name="Saw J.H."/>
            <person name="Backstrom D."/>
            <person name="Juzokaite L."/>
            <person name="Vancaester E."/>
            <person name="Seitz K.W."/>
            <person name="Anantharaman K."/>
            <person name="Starnawski P."/>
            <person name="Kjeldsen K.U."/>
            <person name="Scott M.B."/>
            <person name="Nunoura T."/>
            <person name="Banfield J.F."/>
            <person name="Schramm A."/>
            <person name="Baker B.J."/>
            <person name="Spang A."/>
            <person name="Ettema T.J.G."/>
        </authorList>
    </citation>
    <scope>NUCLEOTIDE SEQUENCE</scope>
    <source>
        <strain evidence="10">LCB_4</strain>
    </source>
</reference>
<keyword evidence="3" id="KW-0808">Transferase</keyword>
<dbReference type="Gene3D" id="3.40.50.280">
    <property type="entry name" value="Cobalamin-binding domain"/>
    <property type="match status" value="1"/>
</dbReference>
<feature type="domain" description="B12-binding" evidence="8">
    <location>
        <begin position="12"/>
        <end position="147"/>
    </location>
</feature>
<dbReference type="GO" id="GO:0051539">
    <property type="term" value="F:4 iron, 4 sulfur cluster binding"/>
    <property type="evidence" value="ECO:0007669"/>
    <property type="project" value="UniProtKB-KW"/>
</dbReference>
<keyword evidence="7" id="KW-0411">Iron-sulfur</keyword>
<dbReference type="GO" id="GO:0031419">
    <property type="term" value="F:cobalamin binding"/>
    <property type="evidence" value="ECO:0007669"/>
    <property type="project" value="InterPro"/>
</dbReference>
<evidence type="ECO:0000256" key="6">
    <source>
        <dbReference type="ARBA" id="ARBA00023004"/>
    </source>
</evidence>
<dbReference type="InterPro" id="IPR007197">
    <property type="entry name" value="rSAM"/>
</dbReference>
<evidence type="ECO:0000256" key="1">
    <source>
        <dbReference type="ARBA" id="ARBA00001966"/>
    </source>
</evidence>
<dbReference type="KEGG" id="oyw:OdinLCB4_000505"/>
<keyword evidence="2" id="KW-0489">Methyltransferase</keyword>
<dbReference type="SFLD" id="SFLDG01082">
    <property type="entry name" value="B12-binding_domain_containing"/>
    <property type="match status" value="1"/>
</dbReference>
<feature type="domain" description="Radical SAM core" evidence="9">
    <location>
        <begin position="199"/>
        <end position="419"/>
    </location>
</feature>
<dbReference type="PANTHER" id="PTHR43409">
    <property type="entry name" value="ANAEROBIC MAGNESIUM-PROTOPORPHYRIN IX MONOMETHYL ESTER CYCLASE-RELATED"/>
    <property type="match status" value="1"/>
</dbReference>
<dbReference type="PROSITE" id="PS51332">
    <property type="entry name" value="B12_BINDING"/>
    <property type="match status" value="1"/>
</dbReference>
<dbReference type="PANTHER" id="PTHR43409:SF7">
    <property type="entry name" value="BLL1977 PROTEIN"/>
    <property type="match status" value="1"/>
</dbReference>
<accession>A0AAF0D3X1</accession>
<dbReference type="CDD" id="cd02068">
    <property type="entry name" value="radical_SAM_B12_BD"/>
    <property type="match status" value="1"/>
</dbReference>
<name>A0AAF0D3X1_ODILC</name>
<evidence type="ECO:0000256" key="4">
    <source>
        <dbReference type="ARBA" id="ARBA00022691"/>
    </source>
</evidence>
<dbReference type="Pfam" id="PF04055">
    <property type="entry name" value="Radical_SAM"/>
    <property type="match status" value="1"/>
</dbReference>
<dbReference type="CDD" id="cd01335">
    <property type="entry name" value="Radical_SAM"/>
    <property type="match status" value="1"/>
</dbReference>
<dbReference type="SMART" id="SM00729">
    <property type="entry name" value="Elp3"/>
    <property type="match status" value="1"/>
</dbReference>
<gene>
    <name evidence="10" type="ORF">OdinLCB4_000505</name>
</gene>
<evidence type="ECO:0000313" key="10">
    <source>
        <dbReference type="EMBL" id="WEU41104.1"/>
    </source>
</evidence>
<keyword evidence="4" id="KW-0949">S-adenosyl-L-methionine</keyword>